<dbReference type="InterPro" id="IPR007391">
    <property type="entry name" value="Vancomycin_resist_VanW"/>
</dbReference>
<comment type="caution">
    <text evidence="2">The sequence shown here is derived from an EMBL/GenBank/DDBJ whole genome shotgun (WGS) entry which is preliminary data.</text>
</comment>
<dbReference type="EMBL" id="QJTJ01000016">
    <property type="protein sequence ID" value="PYF05678.1"/>
    <property type="molecule type" value="Genomic_DNA"/>
</dbReference>
<dbReference type="InterPro" id="IPR052913">
    <property type="entry name" value="Glycopeptide_resist_protein"/>
</dbReference>
<dbReference type="PANTHER" id="PTHR35788">
    <property type="entry name" value="EXPORTED PROTEIN-RELATED"/>
    <property type="match status" value="1"/>
</dbReference>
<reference evidence="2 3" key="1">
    <citation type="submission" date="2018-06" db="EMBL/GenBank/DDBJ databases">
        <title>Genomic Encyclopedia of Archaeal and Bacterial Type Strains, Phase II (KMG-II): from individual species to whole genera.</title>
        <authorList>
            <person name="Goeker M."/>
        </authorList>
    </citation>
    <scope>NUCLEOTIDE SEQUENCE [LARGE SCALE GENOMIC DNA]</scope>
    <source>
        <strain evidence="2 3">KACC 16626</strain>
    </source>
</reference>
<feature type="region of interest" description="Disordered" evidence="1">
    <location>
        <begin position="23"/>
        <end position="56"/>
    </location>
</feature>
<keyword evidence="3" id="KW-1185">Reference proteome</keyword>
<evidence type="ECO:0000313" key="3">
    <source>
        <dbReference type="Proteomes" id="UP000247416"/>
    </source>
</evidence>
<evidence type="ECO:0000313" key="2">
    <source>
        <dbReference type="EMBL" id="PYF05678.1"/>
    </source>
</evidence>
<evidence type="ECO:0000256" key="1">
    <source>
        <dbReference type="SAM" id="MobiDB-lite"/>
    </source>
</evidence>
<dbReference type="AlphaFoldDB" id="A0A318TRL6"/>
<dbReference type="Proteomes" id="UP000247416">
    <property type="component" value="Unassembled WGS sequence"/>
</dbReference>
<accession>A0A318TRL6</accession>
<dbReference type="PROSITE" id="PS51257">
    <property type="entry name" value="PROKAR_LIPOPROTEIN"/>
    <property type="match status" value="1"/>
</dbReference>
<gene>
    <name evidence="2" type="ORF">BJ095_11626</name>
</gene>
<protein>
    <submittedName>
        <fullName evidence="2">VanW like protein</fullName>
    </submittedName>
</protein>
<dbReference type="OrthoDB" id="9813301at2"/>
<proteinExistence type="predicted"/>
<dbReference type="PANTHER" id="PTHR35788:SF1">
    <property type="entry name" value="EXPORTED PROTEIN"/>
    <property type="match status" value="1"/>
</dbReference>
<name>A0A318TRL6_9BACL</name>
<dbReference type="RefSeq" id="WP_107936398.1">
    <property type="nucleotide sequence ID" value="NZ_CP085009.1"/>
</dbReference>
<organism evidence="2 3">
    <name type="scientific">Ureibacillus chungkukjangi</name>
    <dbReference type="NCBI Taxonomy" id="1202712"/>
    <lineage>
        <taxon>Bacteria</taxon>
        <taxon>Bacillati</taxon>
        <taxon>Bacillota</taxon>
        <taxon>Bacilli</taxon>
        <taxon>Bacillales</taxon>
        <taxon>Caryophanaceae</taxon>
        <taxon>Ureibacillus</taxon>
    </lineage>
</organism>
<sequence length="329" mass="36900">MKAIFIFMMLVLLTGCSEESTEDAPIQQSVTEESNQHVDVENPQQEEATSEEQSKTTELTGEINVFDPVTNSVIATFSTTELGYHTDYYSYVNQIKQLAKDLAQGTDSTEGYDQRMFLDKVNENGELIKGHPMVILKESELVERILEISPNGGNVELPIYITETGYDRSEFDSLEEVIIASYTTYFKASDVGRTHNIRQSSDAISKVIVGNGDYFSFNTMVGPRTKETGYQEALEIVNGEFVLGIGGGICQTSSTLFNAVDQLSVEYVEWHHHSRDIGYVPKGRDATVSYGTLDFRFHNTTGFPFMIISTTTENSITIEIRTSEHYTYH</sequence>
<dbReference type="Pfam" id="PF04294">
    <property type="entry name" value="VanW"/>
    <property type="match status" value="1"/>
</dbReference>